<keyword evidence="2" id="KW-1185">Reference proteome</keyword>
<sequence>MPSHEQMPSELWLHISALLPRASIVNTSRPSAQFRIHDLNVGLAARHIGRHAPRNGIQGRAAICESLPKLVDLRIDIETYVTTSEYERGEVDRATDFFSALADTPTHTLERLAITWKFNDGMKRLSSRINKIPDFVQMRNSLVVKSPHLKMVWLDGYDFLFGWRRHLDGRVDREEASPRVSSTRAHRTLQSTIYSPLFCNGCIFTGLQKLEARHVYFSQSTLTVLFQFSSFVEINVDRCGVAPTAPIDTVSLQLRTSRFTCRDNWNATRSLELWLPLLNPGHLMELHISGSEVEMDMPDGPLFPRVHTLKAYLRCDTPSAALTALWRFPATRRLEFHGLLACDSDKPPPVMASTLLLVLEEYVGDDVLLQLIPPRPFTRCVLQYTTTAGLESLGGRMWRKGAARFVEGLLR</sequence>
<dbReference type="Proteomes" id="UP001221142">
    <property type="component" value="Unassembled WGS sequence"/>
</dbReference>
<comment type="caution">
    <text evidence="1">The sequence shown here is derived from an EMBL/GenBank/DDBJ whole genome shotgun (WGS) entry which is preliminary data.</text>
</comment>
<evidence type="ECO:0000313" key="2">
    <source>
        <dbReference type="Proteomes" id="UP001221142"/>
    </source>
</evidence>
<gene>
    <name evidence="1" type="ORF">FB45DRAFT_1116517</name>
</gene>
<reference evidence="1" key="1">
    <citation type="submission" date="2023-03" db="EMBL/GenBank/DDBJ databases">
        <title>Massive genome expansion in bonnet fungi (Mycena s.s.) driven by repeated elements and novel gene families across ecological guilds.</title>
        <authorList>
            <consortium name="Lawrence Berkeley National Laboratory"/>
            <person name="Harder C.B."/>
            <person name="Miyauchi S."/>
            <person name="Viragh M."/>
            <person name="Kuo A."/>
            <person name="Thoen E."/>
            <person name="Andreopoulos B."/>
            <person name="Lu D."/>
            <person name="Skrede I."/>
            <person name="Drula E."/>
            <person name="Henrissat B."/>
            <person name="Morin E."/>
            <person name="Kohler A."/>
            <person name="Barry K."/>
            <person name="LaButti K."/>
            <person name="Morin E."/>
            <person name="Salamov A."/>
            <person name="Lipzen A."/>
            <person name="Mereny Z."/>
            <person name="Hegedus B."/>
            <person name="Baldrian P."/>
            <person name="Stursova M."/>
            <person name="Weitz H."/>
            <person name="Taylor A."/>
            <person name="Grigoriev I.V."/>
            <person name="Nagy L.G."/>
            <person name="Martin F."/>
            <person name="Kauserud H."/>
        </authorList>
    </citation>
    <scope>NUCLEOTIDE SEQUENCE</scope>
    <source>
        <strain evidence="1">9284</strain>
    </source>
</reference>
<protein>
    <submittedName>
        <fullName evidence="1">Uncharacterized protein</fullName>
    </submittedName>
</protein>
<name>A0AAD7CED2_9AGAR</name>
<dbReference type="AlphaFoldDB" id="A0AAD7CED2"/>
<dbReference type="EMBL" id="JARKIF010000003">
    <property type="protein sequence ID" value="KAJ7644756.1"/>
    <property type="molecule type" value="Genomic_DNA"/>
</dbReference>
<proteinExistence type="predicted"/>
<accession>A0AAD7CED2</accession>
<evidence type="ECO:0000313" key="1">
    <source>
        <dbReference type="EMBL" id="KAJ7644756.1"/>
    </source>
</evidence>
<organism evidence="1 2">
    <name type="scientific">Roridomyces roridus</name>
    <dbReference type="NCBI Taxonomy" id="1738132"/>
    <lineage>
        <taxon>Eukaryota</taxon>
        <taxon>Fungi</taxon>
        <taxon>Dikarya</taxon>
        <taxon>Basidiomycota</taxon>
        <taxon>Agaricomycotina</taxon>
        <taxon>Agaricomycetes</taxon>
        <taxon>Agaricomycetidae</taxon>
        <taxon>Agaricales</taxon>
        <taxon>Marasmiineae</taxon>
        <taxon>Mycenaceae</taxon>
        <taxon>Roridomyces</taxon>
    </lineage>
</organism>